<dbReference type="InterPro" id="IPR000709">
    <property type="entry name" value="Leu_Ile_Val-bd"/>
</dbReference>
<name>A0A7W8HHQ7_9BURK</name>
<dbReference type="EMBL" id="JACHGB010000004">
    <property type="protein sequence ID" value="MBB5272077.1"/>
    <property type="molecule type" value="Genomic_DNA"/>
</dbReference>
<dbReference type="Pfam" id="PF13458">
    <property type="entry name" value="Peripla_BP_6"/>
    <property type="match status" value="1"/>
</dbReference>
<sequence length="394" mass="42377">MPSRRTFILQTAAGSAAAMAGIRLAHATQGVSKDEIVIGSIQDLSGPIAVLGRYVQNGMILRVESINAAGGIHGRKLKLIVEDSSYDPKKSVLAAQKLVTQNRIFAMIGTLGSPTTLASMPVVLEKNVLHLFPVSAHSATYEPFNKLKFSTAIPYPLSTRIGVQQMLKMKGYKRVAILYQDDEYGVDVLKGAEEALKAAGLSLVEKTSYKRGATEFSTQMQKINAANPDLIVLATIVRETLGAIGAARQLGYKGDFLGSEAVHQPTVAKVGGKLVEGLYALNGTPAPYRGLPGNPKALEDWIESYKSRFGEDPDVYAVGGWMGVDIFAKAAEKAGPNLNNDTLVQALETHPYPRGFLGNQEIAWSPTKRVGPDKVRIAQIQDGKWLGVTDFIGL</sequence>
<gene>
    <name evidence="6" type="ORF">HNQ70_002091</name>
</gene>
<dbReference type="Gene3D" id="3.40.50.2300">
    <property type="match status" value="2"/>
</dbReference>
<accession>A0A7W8HHQ7</accession>
<dbReference type="Proteomes" id="UP000532440">
    <property type="component" value="Unassembled WGS sequence"/>
</dbReference>
<dbReference type="CDD" id="cd06343">
    <property type="entry name" value="PBP1_ABC_ligand_binding-like"/>
    <property type="match status" value="1"/>
</dbReference>
<evidence type="ECO:0000313" key="6">
    <source>
        <dbReference type="EMBL" id="MBB5272077.1"/>
    </source>
</evidence>
<dbReference type="InterPro" id="IPR006311">
    <property type="entry name" value="TAT_signal"/>
</dbReference>
<dbReference type="PRINTS" id="PR00337">
    <property type="entry name" value="LEUILEVALBP"/>
</dbReference>
<keyword evidence="7" id="KW-1185">Reference proteome</keyword>
<evidence type="ECO:0000256" key="2">
    <source>
        <dbReference type="ARBA" id="ARBA00022448"/>
    </source>
</evidence>
<organism evidence="6 7">
    <name type="scientific">Quisquiliibacterium transsilvanicum</name>
    <dbReference type="NCBI Taxonomy" id="1549638"/>
    <lineage>
        <taxon>Bacteria</taxon>
        <taxon>Pseudomonadati</taxon>
        <taxon>Pseudomonadota</taxon>
        <taxon>Betaproteobacteria</taxon>
        <taxon>Burkholderiales</taxon>
        <taxon>Burkholderiaceae</taxon>
        <taxon>Quisquiliibacterium</taxon>
    </lineage>
</organism>
<evidence type="ECO:0000256" key="3">
    <source>
        <dbReference type="ARBA" id="ARBA00022729"/>
    </source>
</evidence>
<evidence type="ECO:0000313" key="7">
    <source>
        <dbReference type="Proteomes" id="UP000532440"/>
    </source>
</evidence>
<comment type="similarity">
    <text evidence="1">Belongs to the leucine-binding protein family.</text>
</comment>
<keyword evidence="3" id="KW-0732">Signal</keyword>
<proteinExistence type="inferred from homology"/>
<feature type="domain" description="Leucine-binding protein" evidence="5">
    <location>
        <begin position="35"/>
        <end position="383"/>
    </location>
</feature>
<dbReference type="GO" id="GO:0006865">
    <property type="term" value="P:amino acid transport"/>
    <property type="evidence" value="ECO:0007669"/>
    <property type="project" value="UniProtKB-KW"/>
</dbReference>
<dbReference type="PANTHER" id="PTHR47235">
    <property type="entry name" value="BLR6548 PROTEIN"/>
    <property type="match status" value="1"/>
</dbReference>
<evidence type="ECO:0000256" key="1">
    <source>
        <dbReference type="ARBA" id="ARBA00010062"/>
    </source>
</evidence>
<evidence type="ECO:0000259" key="5">
    <source>
        <dbReference type="Pfam" id="PF13458"/>
    </source>
</evidence>
<dbReference type="RefSeq" id="WP_183967127.1">
    <property type="nucleotide sequence ID" value="NZ_BAABEW010000002.1"/>
</dbReference>
<dbReference type="AlphaFoldDB" id="A0A7W8HHQ7"/>
<dbReference type="SUPFAM" id="SSF53822">
    <property type="entry name" value="Periplasmic binding protein-like I"/>
    <property type="match status" value="1"/>
</dbReference>
<evidence type="ECO:0000256" key="4">
    <source>
        <dbReference type="ARBA" id="ARBA00022970"/>
    </source>
</evidence>
<reference evidence="6 7" key="1">
    <citation type="submission" date="2020-08" db="EMBL/GenBank/DDBJ databases">
        <title>Genomic Encyclopedia of Type Strains, Phase IV (KMG-IV): sequencing the most valuable type-strain genomes for metagenomic binning, comparative biology and taxonomic classification.</title>
        <authorList>
            <person name="Goeker M."/>
        </authorList>
    </citation>
    <scope>NUCLEOTIDE SEQUENCE [LARGE SCALE GENOMIC DNA]</scope>
    <source>
        <strain evidence="6 7">DSM 29781</strain>
    </source>
</reference>
<dbReference type="InterPro" id="IPR028081">
    <property type="entry name" value="Leu-bd"/>
</dbReference>
<dbReference type="InterPro" id="IPR028082">
    <property type="entry name" value="Peripla_BP_I"/>
</dbReference>
<keyword evidence="2" id="KW-0813">Transport</keyword>
<comment type="caution">
    <text evidence="6">The sequence shown here is derived from an EMBL/GenBank/DDBJ whole genome shotgun (WGS) entry which is preliminary data.</text>
</comment>
<dbReference type="PROSITE" id="PS51318">
    <property type="entry name" value="TAT"/>
    <property type="match status" value="1"/>
</dbReference>
<protein>
    <submittedName>
        <fullName evidence="6">Branched-chain amino acid transport system substrate-binding protein</fullName>
    </submittedName>
</protein>
<dbReference type="PANTHER" id="PTHR47235:SF1">
    <property type="entry name" value="BLR6548 PROTEIN"/>
    <property type="match status" value="1"/>
</dbReference>
<keyword evidence="4" id="KW-0029">Amino-acid transport</keyword>